<dbReference type="EMBL" id="BAAAME010000004">
    <property type="protein sequence ID" value="GAA1742879.1"/>
    <property type="molecule type" value="Genomic_DNA"/>
</dbReference>
<dbReference type="PANTHER" id="PTHR48100">
    <property type="entry name" value="BROAD-SPECIFICITY PHOSPHATASE YOR283W-RELATED"/>
    <property type="match status" value="1"/>
</dbReference>
<dbReference type="Gene3D" id="3.40.50.1240">
    <property type="entry name" value="Phosphoglycerate mutase-like"/>
    <property type="match status" value="1"/>
</dbReference>
<evidence type="ECO:0000313" key="1">
    <source>
        <dbReference type="EMBL" id="GAA1742879.1"/>
    </source>
</evidence>
<reference evidence="2" key="1">
    <citation type="journal article" date="2019" name="Int. J. Syst. Evol. Microbiol.">
        <title>The Global Catalogue of Microorganisms (GCM) 10K type strain sequencing project: providing services to taxonomists for standard genome sequencing and annotation.</title>
        <authorList>
            <consortium name="The Broad Institute Genomics Platform"/>
            <consortium name="The Broad Institute Genome Sequencing Center for Infectious Disease"/>
            <person name="Wu L."/>
            <person name="Ma J."/>
        </authorList>
    </citation>
    <scope>NUCLEOTIDE SEQUENCE [LARGE SCALE GENOMIC DNA]</scope>
    <source>
        <strain evidence="2">JCM 13518</strain>
    </source>
</reference>
<name>A0ABP4W2Q8_9ACTN</name>
<dbReference type="CDD" id="cd07067">
    <property type="entry name" value="HP_PGM_like"/>
    <property type="match status" value="1"/>
</dbReference>
<dbReference type="SMART" id="SM00855">
    <property type="entry name" value="PGAM"/>
    <property type="match status" value="1"/>
</dbReference>
<comment type="caution">
    <text evidence="1">The sequence shown here is derived from an EMBL/GenBank/DDBJ whole genome shotgun (WGS) entry which is preliminary data.</text>
</comment>
<organism evidence="1 2">
    <name type="scientific">Aeromicrobium alkaliterrae</name>
    <dbReference type="NCBI Taxonomy" id="302168"/>
    <lineage>
        <taxon>Bacteria</taxon>
        <taxon>Bacillati</taxon>
        <taxon>Actinomycetota</taxon>
        <taxon>Actinomycetes</taxon>
        <taxon>Propionibacteriales</taxon>
        <taxon>Nocardioidaceae</taxon>
        <taxon>Aeromicrobium</taxon>
    </lineage>
</organism>
<protein>
    <recommendedName>
        <fullName evidence="3">Histidine phosphatase family protein</fullName>
    </recommendedName>
</protein>
<accession>A0ABP4W2Q8</accession>
<evidence type="ECO:0000313" key="2">
    <source>
        <dbReference type="Proteomes" id="UP001501057"/>
    </source>
</evidence>
<evidence type="ECO:0008006" key="3">
    <source>
        <dbReference type="Google" id="ProtNLM"/>
    </source>
</evidence>
<dbReference type="PANTHER" id="PTHR48100:SF1">
    <property type="entry name" value="HISTIDINE PHOSPHATASE FAMILY PROTEIN-RELATED"/>
    <property type="match status" value="1"/>
</dbReference>
<dbReference type="InterPro" id="IPR029033">
    <property type="entry name" value="His_PPase_superfam"/>
</dbReference>
<keyword evidence="2" id="KW-1185">Reference proteome</keyword>
<proteinExistence type="predicted"/>
<sequence>MIAWLRHGQSTWNAAGRFQGHTPYPPLTALGVEQAQAAAEQARGFGIEHLVSSPAVRARQTAMIVGRALDLPVHLDPRLVEQGYLEPLDLVARRTADALAAVPAGARLLVVSHGDVIALALAQATGEPPRLPDNGELQVAP</sequence>
<dbReference type="Proteomes" id="UP001501057">
    <property type="component" value="Unassembled WGS sequence"/>
</dbReference>
<gene>
    <name evidence="1" type="ORF">GCM10009710_23730</name>
</gene>
<dbReference type="Pfam" id="PF00300">
    <property type="entry name" value="His_Phos_1"/>
    <property type="match status" value="1"/>
</dbReference>
<dbReference type="SUPFAM" id="SSF53254">
    <property type="entry name" value="Phosphoglycerate mutase-like"/>
    <property type="match status" value="1"/>
</dbReference>
<dbReference type="RefSeq" id="WP_344201767.1">
    <property type="nucleotide sequence ID" value="NZ_BAAAME010000004.1"/>
</dbReference>
<dbReference type="InterPro" id="IPR050275">
    <property type="entry name" value="PGM_Phosphatase"/>
</dbReference>
<dbReference type="InterPro" id="IPR013078">
    <property type="entry name" value="His_Pase_superF_clade-1"/>
</dbReference>